<dbReference type="SUPFAM" id="SSF53098">
    <property type="entry name" value="Ribonuclease H-like"/>
    <property type="match status" value="1"/>
</dbReference>
<gene>
    <name evidence="5" type="primary">LOC104772527</name>
</gene>
<dbReference type="GeneID" id="104772527"/>
<dbReference type="Proteomes" id="UP000694864">
    <property type="component" value="Chromosome 20"/>
</dbReference>
<evidence type="ECO:0000259" key="2">
    <source>
        <dbReference type="Pfam" id="PF04937"/>
    </source>
</evidence>
<feature type="domain" description="DUF659" evidence="2">
    <location>
        <begin position="177"/>
        <end position="326"/>
    </location>
</feature>
<organism evidence="4 5">
    <name type="scientific">Camelina sativa</name>
    <name type="common">False flax</name>
    <name type="synonym">Myagrum sativum</name>
    <dbReference type="NCBI Taxonomy" id="90675"/>
    <lineage>
        <taxon>Eukaryota</taxon>
        <taxon>Viridiplantae</taxon>
        <taxon>Streptophyta</taxon>
        <taxon>Embryophyta</taxon>
        <taxon>Tracheophyta</taxon>
        <taxon>Spermatophyta</taxon>
        <taxon>Magnoliopsida</taxon>
        <taxon>eudicotyledons</taxon>
        <taxon>Gunneridae</taxon>
        <taxon>Pentapetalae</taxon>
        <taxon>rosids</taxon>
        <taxon>malvids</taxon>
        <taxon>Brassicales</taxon>
        <taxon>Brassicaceae</taxon>
        <taxon>Camelineae</taxon>
        <taxon>Camelina</taxon>
    </lineage>
</organism>
<dbReference type="InterPro" id="IPR012337">
    <property type="entry name" value="RNaseH-like_sf"/>
</dbReference>
<evidence type="ECO:0000259" key="3">
    <source>
        <dbReference type="Pfam" id="PF05699"/>
    </source>
</evidence>
<name>A0ABM0Y4N9_CAMSA</name>
<evidence type="ECO:0000256" key="1">
    <source>
        <dbReference type="SAM" id="MobiDB-lite"/>
    </source>
</evidence>
<dbReference type="PANTHER" id="PTHR32166">
    <property type="entry name" value="OSJNBA0013A04.12 PROTEIN"/>
    <property type="match status" value="1"/>
</dbReference>
<feature type="compositionally biased region" description="Gly residues" evidence="1">
    <location>
        <begin position="675"/>
        <end position="684"/>
    </location>
</feature>
<dbReference type="Pfam" id="PF04937">
    <property type="entry name" value="DUF659"/>
    <property type="match status" value="1"/>
</dbReference>
<protein>
    <submittedName>
        <fullName evidence="5">Uncharacterized protein LOC104772527</fullName>
    </submittedName>
</protein>
<feature type="domain" description="HAT C-terminal dimerisation" evidence="3">
    <location>
        <begin position="546"/>
        <end position="623"/>
    </location>
</feature>
<accession>A0ABM0Y4N9</accession>
<reference evidence="4" key="1">
    <citation type="journal article" date="2014" name="Nat. Commun.">
        <title>The emerging biofuel crop Camelina sativa retains a highly undifferentiated hexaploid genome structure.</title>
        <authorList>
            <person name="Kagale S."/>
            <person name="Koh C."/>
            <person name="Nixon J."/>
            <person name="Bollina V."/>
            <person name="Clarke W.E."/>
            <person name="Tuteja R."/>
            <person name="Spillane C."/>
            <person name="Robinson S.J."/>
            <person name="Links M.G."/>
            <person name="Clarke C."/>
            <person name="Higgins E.E."/>
            <person name="Huebert T."/>
            <person name="Sharpe A.G."/>
            <person name="Parkin I.A."/>
        </authorList>
    </citation>
    <scope>NUCLEOTIDE SEQUENCE [LARGE SCALE GENOMIC DNA]</scope>
    <source>
        <strain evidence="4">cv. DH55</strain>
    </source>
</reference>
<dbReference type="InterPro" id="IPR007021">
    <property type="entry name" value="DUF659"/>
</dbReference>
<reference evidence="5" key="2">
    <citation type="submission" date="2025-08" db="UniProtKB">
        <authorList>
            <consortium name="RefSeq"/>
        </authorList>
    </citation>
    <scope>IDENTIFICATION</scope>
    <source>
        <tissue evidence="5">Leaf</tissue>
    </source>
</reference>
<sequence>MLCNPKNPDKVKCKLCGKEFSGGAYRMKEHIAKIQGNVSACPLSSKEDQEKCKTAIDEAKKKRKNKMMSDVDLRNSVKICDDGEEDVELGEMGTKKKPRTLGPMDKFASDINPRLSSIPTKQQNISDALWKDRLHKVHQYVARWVYVAGVSFNSTGIDEFKLMLEAAGQFGPGVTPPSQYLLREPLLKEEVGRVKGLLKTQEEEWKENGCSVMTDAWSDRKRRSIMNLCINCRGGTMFRSSRECSEDAHTGQFIFEFVKGCIEDVGVENVVQVVTDNAPNNMAAAKILKEKFPSIFWTSCAAHTVNLMLESIGKLHNFKTVIDRAKGFTIFVYAHHKTLAMMRKFTQNKDIVRPGVTRFASCFLTLQSLMDKQDKLEAMFISTDWKSCKWAKHPKGVEAYKTVRSTQFWNGVKMCLKVFGPLVRILRLVDGDKKPTMGYLHGELTQAKVEVRGGLNNVEKNIQPIMNIIDQRIKGRLDNPLHLTAYFLNPYYFYKDSTIPLKDNVLTSFLKCVDAFFPDDLTTQCNVINAEITKYKKKEDNFGTVWAIKGCEDNKDDYDPVEWWSTYGTSVPNLQRMAKRILSLTTSSSGCERSWSSFEGIHTKKRNRLDTSRLNNLVFVQFNTRIMNKRKKVQKEKDIDILVADHAIYAQEWIIEGENGEEDLDVDLGLGNGKRAGEGAGEGAGETSMAGNVGDVRELDDEVVISDDDEDEEHVDIDFESDGDEVQDIYGV</sequence>
<dbReference type="RefSeq" id="XP_010495431.1">
    <property type="nucleotide sequence ID" value="XM_010497129.1"/>
</dbReference>
<evidence type="ECO:0000313" key="5">
    <source>
        <dbReference type="RefSeq" id="XP_010495431.1"/>
    </source>
</evidence>
<dbReference type="Pfam" id="PF05699">
    <property type="entry name" value="Dimer_Tnp_hAT"/>
    <property type="match status" value="1"/>
</dbReference>
<evidence type="ECO:0000313" key="4">
    <source>
        <dbReference type="Proteomes" id="UP000694864"/>
    </source>
</evidence>
<feature type="compositionally biased region" description="Acidic residues" evidence="1">
    <location>
        <begin position="698"/>
        <end position="732"/>
    </location>
</feature>
<dbReference type="PANTHER" id="PTHR32166:SF74">
    <property type="entry name" value="OS05G0256350 PROTEIN"/>
    <property type="match status" value="1"/>
</dbReference>
<proteinExistence type="predicted"/>
<dbReference type="InterPro" id="IPR008906">
    <property type="entry name" value="HATC_C_dom"/>
</dbReference>
<feature type="region of interest" description="Disordered" evidence="1">
    <location>
        <begin position="675"/>
        <end position="732"/>
    </location>
</feature>
<keyword evidence="4" id="KW-1185">Reference proteome</keyword>